<evidence type="ECO:0000256" key="1">
    <source>
        <dbReference type="SAM" id="Phobius"/>
    </source>
</evidence>
<protein>
    <submittedName>
        <fullName evidence="2">Long chain acyl-CoA synthetase 6 peroxisomal-like</fullName>
    </submittedName>
</protein>
<proteinExistence type="predicted"/>
<keyword evidence="1" id="KW-0472">Membrane</keyword>
<dbReference type="EMBL" id="GGEC01009952">
    <property type="protein sequence ID" value="MBW90435.1"/>
    <property type="molecule type" value="Transcribed_RNA"/>
</dbReference>
<name>A0A2P2JAB7_RHIMU</name>
<sequence>MCEYTTSIHDKICFCPIAIALYSFVMNCSFSLEFPVIFPGTYHTCLLRTFMNV</sequence>
<reference evidence="2" key="1">
    <citation type="submission" date="2018-02" db="EMBL/GenBank/DDBJ databases">
        <title>Rhizophora mucronata_Transcriptome.</title>
        <authorList>
            <person name="Meera S.P."/>
            <person name="Sreeshan A."/>
            <person name="Augustine A."/>
        </authorList>
    </citation>
    <scope>NUCLEOTIDE SEQUENCE</scope>
    <source>
        <tissue evidence="2">Leaf</tissue>
    </source>
</reference>
<accession>A0A2P2JAB7</accession>
<organism evidence="2">
    <name type="scientific">Rhizophora mucronata</name>
    <name type="common">Asiatic mangrove</name>
    <dbReference type="NCBI Taxonomy" id="61149"/>
    <lineage>
        <taxon>Eukaryota</taxon>
        <taxon>Viridiplantae</taxon>
        <taxon>Streptophyta</taxon>
        <taxon>Embryophyta</taxon>
        <taxon>Tracheophyta</taxon>
        <taxon>Spermatophyta</taxon>
        <taxon>Magnoliopsida</taxon>
        <taxon>eudicotyledons</taxon>
        <taxon>Gunneridae</taxon>
        <taxon>Pentapetalae</taxon>
        <taxon>rosids</taxon>
        <taxon>fabids</taxon>
        <taxon>Malpighiales</taxon>
        <taxon>Rhizophoraceae</taxon>
        <taxon>Rhizophora</taxon>
    </lineage>
</organism>
<evidence type="ECO:0000313" key="2">
    <source>
        <dbReference type="EMBL" id="MBW90435.1"/>
    </source>
</evidence>
<dbReference type="AlphaFoldDB" id="A0A2P2JAB7"/>
<keyword evidence="1" id="KW-1133">Transmembrane helix</keyword>
<keyword evidence="1" id="KW-0812">Transmembrane</keyword>
<feature type="transmembrane region" description="Helical" evidence="1">
    <location>
        <begin position="12"/>
        <end position="32"/>
    </location>
</feature>